<evidence type="ECO:0000259" key="9">
    <source>
        <dbReference type="Pfam" id="PF13231"/>
    </source>
</evidence>
<dbReference type="InterPro" id="IPR050297">
    <property type="entry name" value="LipidA_mod_glycosyltrf_83"/>
</dbReference>
<dbReference type="EMBL" id="LCDF01000024">
    <property type="protein sequence ID" value="KKS46762.1"/>
    <property type="molecule type" value="Genomic_DNA"/>
</dbReference>
<accession>A0A0G0ZDG5</accession>
<keyword evidence="2" id="KW-1003">Cell membrane</keyword>
<evidence type="ECO:0000256" key="7">
    <source>
        <dbReference type="ARBA" id="ARBA00023136"/>
    </source>
</evidence>
<keyword evidence="6 8" id="KW-1133">Transmembrane helix</keyword>
<organism evidence="10 11">
    <name type="scientific">Candidatus Giovannonibacteria bacterium GW2011_GWF2_42_19</name>
    <dbReference type="NCBI Taxonomy" id="1618659"/>
    <lineage>
        <taxon>Bacteria</taxon>
        <taxon>Candidatus Giovannoniibacteriota</taxon>
    </lineage>
</organism>
<dbReference type="PANTHER" id="PTHR33908:SF3">
    <property type="entry name" value="UNDECAPRENYL PHOSPHATE-ALPHA-4-AMINO-4-DEOXY-L-ARABINOSE ARABINOSYL TRANSFERASE"/>
    <property type="match status" value="1"/>
</dbReference>
<reference evidence="10" key="1">
    <citation type="journal article" date="2015" name="Nature">
        <title>rRNA introns, odd ribosomes, and small enigmatic genomes across a large radiation of phyla.</title>
        <authorList>
            <person name="Brown C.T."/>
            <person name="Hug L.A."/>
            <person name="Thomas B.C."/>
            <person name="Sharon I."/>
            <person name="Castelle C.J."/>
            <person name="Singh A."/>
            <person name="Wilkins M.J."/>
            <person name="Williams K.H."/>
            <person name="Banfield J.F."/>
        </authorList>
    </citation>
    <scope>NUCLEOTIDE SEQUENCE [LARGE SCALE GENOMIC DNA]</scope>
</reference>
<dbReference type="GO" id="GO:0009103">
    <property type="term" value="P:lipopolysaccharide biosynthetic process"/>
    <property type="evidence" value="ECO:0007669"/>
    <property type="project" value="UniProtKB-ARBA"/>
</dbReference>
<proteinExistence type="predicted"/>
<dbReference type="Pfam" id="PF13231">
    <property type="entry name" value="PMT_2"/>
    <property type="match status" value="1"/>
</dbReference>
<feature type="transmembrane region" description="Helical" evidence="8">
    <location>
        <begin position="132"/>
        <end position="150"/>
    </location>
</feature>
<feature type="transmembrane region" description="Helical" evidence="8">
    <location>
        <begin position="316"/>
        <end position="333"/>
    </location>
</feature>
<sequence length="534" mass="60546">MAKSTKMWLLVIMLFAVFFRFWDITNIPPGLYPDEAMNGSNTLEAIETGDYKVFYPENNGREGLFINIQSIFVRFIGAEPWALRLPSAIFGTFTILGIFFLSRILFKNDRLALFASFFTAVSFWHINFSRIGFRAITAPFFLVWGLYFLMRIYHDKGSTKSQTLSAAIGGFLFGLGANSYIAYRITPLIAAIPIIIGFIKFGKKDPSRKSCFPCLAVLYIFFAFAAIIPLLIFFAENPADFFGRTAKISVFSELSPLAKLAFNVLKTIGMFWYHGDFNWRHNFAGEPELFWPVGLFFAVGLFTAIKNLFRKNFNSFFLLAWFFITLLPVVISSEGLPHALRAIISIPAVMIIAAWGLEFTASKIEAWLDVKKIAFPEKILQIERIQWELKVFLLVGLLGVGVNAFNQYFLRWSAKPEVVDAFAENYTNIAKYLNTLPDNLSKYVIVNADGVDVKGIPMPAQPVMFQTKTFLASGQQKRNINYLLPDSIPYDKINNENDAVVVMLENDPLLRKNLLNKIQNLHTEIKGGILVLIK</sequence>
<feature type="transmembrane region" description="Helical" evidence="8">
    <location>
        <begin position="289"/>
        <end position="309"/>
    </location>
</feature>
<dbReference type="PANTHER" id="PTHR33908">
    <property type="entry name" value="MANNOSYLTRANSFERASE YKCB-RELATED"/>
    <property type="match status" value="1"/>
</dbReference>
<dbReference type="GO" id="GO:0010041">
    <property type="term" value="P:response to iron(III) ion"/>
    <property type="evidence" value="ECO:0007669"/>
    <property type="project" value="TreeGrafter"/>
</dbReference>
<evidence type="ECO:0000313" key="11">
    <source>
        <dbReference type="Proteomes" id="UP000034036"/>
    </source>
</evidence>
<evidence type="ECO:0000256" key="2">
    <source>
        <dbReference type="ARBA" id="ARBA00022475"/>
    </source>
</evidence>
<keyword evidence="3" id="KW-0328">Glycosyltransferase</keyword>
<feature type="transmembrane region" description="Helical" evidence="8">
    <location>
        <begin position="214"/>
        <end position="235"/>
    </location>
</feature>
<protein>
    <recommendedName>
        <fullName evidence="9">Glycosyltransferase RgtA/B/C/D-like domain-containing protein</fullName>
    </recommendedName>
</protein>
<feature type="transmembrane region" description="Helical" evidence="8">
    <location>
        <begin position="81"/>
        <end position="101"/>
    </location>
</feature>
<name>A0A0G0ZDG5_9BACT</name>
<dbReference type="Proteomes" id="UP000034036">
    <property type="component" value="Unassembled WGS sequence"/>
</dbReference>
<dbReference type="STRING" id="1618659.UV11_C0024G0006"/>
<evidence type="ECO:0000256" key="6">
    <source>
        <dbReference type="ARBA" id="ARBA00022989"/>
    </source>
</evidence>
<feature type="transmembrane region" description="Helical" evidence="8">
    <location>
        <begin position="185"/>
        <end position="202"/>
    </location>
</feature>
<dbReference type="InterPro" id="IPR038731">
    <property type="entry name" value="RgtA/B/C-like"/>
</dbReference>
<evidence type="ECO:0000256" key="8">
    <source>
        <dbReference type="SAM" id="Phobius"/>
    </source>
</evidence>
<gene>
    <name evidence="10" type="ORF">UV11_C0024G0006</name>
</gene>
<dbReference type="GO" id="GO:0016763">
    <property type="term" value="F:pentosyltransferase activity"/>
    <property type="evidence" value="ECO:0007669"/>
    <property type="project" value="TreeGrafter"/>
</dbReference>
<comment type="subcellular location">
    <subcellularLocation>
        <location evidence="1">Cell membrane</location>
        <topology evidence="1">Multi-pass membrane protein</topology>
    </subcellularLocation>
</comment>
<keyword evidence="7 8" id="KW-0472">Membrane</keyword>
<evidence type="ECO:0000313" key="10">
    <source>
        <dbReference type="EMBL" id="KKS46762.1"/>
    </source>
</evidence>
<evidence type="ECO:0000256" key="3">
    <source>
        <dbReference type="ARBA" id="ARBA00022676"/>
    </source>
</evidence>
<feature type="transmembrane region" description="Helical" evidence="8">
    <location>
        <begin position="391"/>
        <end position="410"/>
    </location>
</feature>
<keyword evidence="5 8" id="KW-0812">Transmembrane</keyword>
<feature type="transmembrane region" description="Helical" evidence="8">
    <location>
        <begin position="7"/>
        <end position="24"/>
    </location>
</feature>
<feature type="domain" description="Glycosyltransferase RgtA/B/C/D-like" evidence="9">
    <location>
        <begin position="68"/>
        <end position="225"/>
    </location>
</feature>
<evidence type="ECO:0000256" key="5">
    <source>
        <dbReference type="ARBA" id="ARBA00022692"/>
    </source>
</evidence>
<evidence type="ECO:0000256" key="1">
    <source>
        <dbReference type="ARBA" id="ARBA00004651"/>
    </source>
</evidence>
<evidence type="ECO:0000256" key="4">
    <source>
        <dbReference type="ARBA" id="ARBA00022679"/>
    </source>
</evidence>
<keyword evidence="4" id="KW-0808">Transferase</keyword>
<dbReference type="AlphaFoldDB" id="A0A0G0ZDG5"/>
<dbReference type="GO" id="GO:0005886">
    <property type="term" value="C:plasma membrane"/>
    <property type="evidence" value="ECO:0007669"/>
    <property type="project" value="UniProtKB-SubCell"/>
</dbReference>
<feature type="transmembrane region" description="Helical" evidence="8">
    <location>
        <begin position="339"/>
        <end position="357"/>
    </location>
</feature>
<comment type="caution">
    <text evidence="10">The sequence shown here is derived from an EMBL/GenBank/DDBJ whole genome shotgun (WGS) entry which is preliminary data.</text>
</comment>